<proteinExistence type="predicted"/>
<keyword evidence="2" id="KW-1185">Reference proteome</keyword>
<dbReference type="EMBL" id="NJHN03000041">
    <property type="protein sequence ID" value="KAH9421361.1"/>
    <property type="molecule type" value="Genomic_DNA"/>
</dbReference>
<reference evidence="1 2" key="2">
    <citation type="journal article" date="2022" name="Mol. Biol. Evol.">
        <title>Comparative Genomics Reveals Insights into the Divergent Evolution of Astigmatic Mites and Household Pest Adaptations.</title>
        <authorList>
            <person name="Xiong Q."/>
            <person name="Wan A.T."/>
            <person name="Liu X."/>
            <person name="Fung C.S."/>
            <person name="Xiao X."/>
            <person name="Malainual N."/>
            <person name="Hou J."/>
            <person name="Wang L."/>
            <person name="Wang M."/>
            <person name="Yang K.Y."/>
            <person name="Cui Y."/>
            <person name="Leung E.L."/>
            <person name="Nong W."/>
            <person name="Shin S.K."/>
            <person name="Au S.W."/>
            <person name="Jeong K.Y."/>
            <person name="Chew F.T."/>
            <person name="Hui J.H."/>
            <person name="Leung T.F."/>
            <person name="Tungtrongchitr A."/>
            <person name="Zhong N."/>
            <person name="Liu Z."/>
            <person name="Tsui S.K."/>
        </authorList>
    </citation>
    <scope>NUCLEOTIDE SEQUENCE [LARGE SCALE GENOMIC DNA]</scope>
    <source>
        <strain evidence="1">Derp</strain>
    </source>
</reference>
<reference evidence="1 2" key="1">
    <citation type="journal article" date="2018" name="J. Allergy Clin. Immunol.">
        <title>High-quality assembly of Dermatophagoides pteronyssinus genome and transcriptome reveals a wide range of novel allergens.</title>
        <authorList>
            <person name="Liu X.Y."/>
            <person name="Yang K.Y."/>
            <person name="Wang M.Q."/>
            <person name="Kwok J.S."/>
            <person name="Zeng X."/>
            <person name="Yang Z."/>
            <person name="Xiao X.J."/>
            <person name="Lau C.P."/>
            <person name="Li Y."/>
            <person name="Huang Z.M."/>
            <person name="Ba J.G."/>
            <person name="Yim A.K."/>
            <person name="Ouyang C.Y."/>
            <person name="Ngai S.M."/>
            <person name="Chan T.F."/>
            <person name="Leung E.L."/>
            <person name="Liu L."/>
            <person name="Liu Z.G."/>
            <person name="Tsui S.K."/>
        </authorList>
    </citation>
    <scope>NUCLEOTIDE SEQUENCE [LARGE SCALE GENOMIC DNA]</scope>
    <source>
        <strain evidence="1">Derp</strain>
    </source>
</reference>
<protein>
    <submittedName>
        <fullName evidence="1">Uncharacterized protein</fullName>
    </submittedName>
</protein>
<evidence type="ECO:0000313" key="1">
    <source>
        <dbReference type="EMBL" id="KAH9421361.1"/>
    </source>
</evidence>
<comment type="caution">
    <text evidence="1">The sequence shown here is derived from an EMBL/GenBank/DDBJ whole genome shotgun (WGS) entry which is preliminary data.</text>
</comment>
<sequence>MKHFSFQIKINSIQVFLWNVLYKQQKTWQIIVVEQRDNSHNGIFHIYECCHEKKYDQANKNNRKNNEIGNKLLFHHHYDHA</sequence>
<dbReference type="Proteomes" id="UP000887458">
    <property type="component" value="Unassembled WGS sequence"/>
</dbReference>
<name>A0ABQ8JGA9_DERPT</name>
<evidence type="ECO:0000313" key="2">
    <source>
        <dbReference type="Proteomes" id="UP000887458"/>
    </source>
</evidence>
<organism evidence="1 2">
    <name type="scientific">Dermatophagoides pteronyssinus</name>
    <name type="common">European house dust mite</name>
    <dbReference type="NCBI Taxonomy" id="6956"/>
    <lineage>
        <taxon>Eukaryota</taxon>
        <taxon>Metazoa</taxon>
        <taxon>Ecdysozoa</taxon>
        <taxon>Arthropoda</taxon>
        <taxon>Chelicerata</taxon>
        <taxon>Arachnida</taxon>
        <taxon>Acari</taxon>
        <taxon>Acariformes</taxon>
        <taxon>Sarcoptiformes</taxon>
        <taxon>Astigmata</taxon>
        <taxon>Psoroptidia</taxon>
        <taxon>Analgoidea</taxon>
        <taxon>Pyroglyphidae</taxon>
        <taxon>Dermatophagoidinae</taxon>
        <taxon>Dermatophagoides</taxon>
    </lineage>
</organism>
<gene>
    <name evidence="1" type="ORF">DERP_010498</name>
</gene>
<accession>A0ABQ8JGA9</accession>